<proteinExistence type="predicted"/>
<evidence type="ECO:0000313" key="1">
    <source>
        <dbReference type="EMBL" id="GBM59556.1"/>
    </source>
</evidence>
<gene>
    <name evidence="1" type="ORF">AVEN_268737_1</name>
</gene>
<dbReference type="AlphaFoldDB" id="A0A4Y2H3P0"/>
<dbReference type="OrthoDB" id="7607518at2759"/>
<name>A0A4Y2H3P0_ARAVE</name>
<dbReference type="Proteomes" id="UP000499080">
    <property type="component" value="Unassembled WGS sequence"/>
</dbReference>
<keyword evidence="2" id="KW-1185">Reference proteome</keyword>
<accession>A0A4Y2H3P0</accession>
<organism evidence="1 2">
    <name type="scientific">Araneus ventricosus</name>
    <name type="common">Orbweaver spider</name>
    <name type="synonym">Epeira ventricosa</name>
    <dbReference type="NCBI Taxonomy" id="182803"/>
    <lineage>
        <taxon>Eukaryota</taxon>
        <taxon>Metazoa</taxon>
        <taxon>Ecdysozoa</taxon>
        <taxon>Arthropoda</taxon>
        <taxon>Chelicerata</taxon>
        <taxon>Arachnida</taxon>
        <taxon>Araneae</taxon>
        <taxon>Araneomorphae</taxon>
        <taxon>Entelegynae</taxon>
        <taxon>Araneoidea</taxon>
        <taxon>Araneidae</taxon>
        <taxon>Araneus</taxon>
    </lineage>
</organism>
<protein>
    <submittedName>
        <fullName evidence="1">Uncharacterized protein</fullName>
    </submittedName>
</protein>
<evidence type="ECO:0000313" key="2">
    <source>
        <dbReference type="Proteomes" id="UP000499080"/>
    </source>
</evidence>
<comment type="caution">
    <text evidence="1">The sequence shown here is derived from an EMBL/GenBank/DDBJ whole genome shotgun (WGS) entry which is preliminary data.</text>
</comment>
<reference evidence="1 2" key="1">
    <citation type="journal article" date="2019" name="Sci. Rep.">
        <title>Orb-weaving spider Araneus ventricosus genome elucidates the spidroin gene catalogue.</title>
        <authorList>
            <person name="Kono N."/>
            <person name="Nakamura H."/>
            <person name="Ohtoshi R."/>
            <person name="Moran D.A.P."/>
            <person name="Shinohara A."/>
            <person name="Yoshida Y."/>
            <person name="Fujiwara M."/>
            <person name="Mori M."/>
            <person name="Tomita M."/>
            <person name="Arakawa K."/>
        </authorList>
    </citation>
    <scope>NUCLEOTIDE SEQUENCE [LARGE SCALE GENOMIC DNA]</scope>
</reference>
<sequence>MDKNDIGELVEEHNQELIIEELMEFRCVSQQPVVEESLSEEEEVTAKQQSSNAVREMKKAWETLASFIGKNYPNKAVALCPLEIYFMIMLRRIFVKFSSVGRTNVSRQIPTRCVS</sequence>
<dbReference type="EMBL" id="BGPR01001688">
    <property type="protein sequence ID" value="GBM59556.1"/>
    <property type="molecule type" value="Genomic_DNA"/>
</dbReference>